<dbReference type="InterPro" id="IPR011037">
    <property type="entry name" value="Pyrv_Knase-like_insert_dom_sf"/>
</dbReference>
<dbReference type="Pfam" id="PF03473">
    <property type="entry name" value="MOSC"/>
    <property type="match status" value="1"/>
</dbReference>
<dbReference type="PANTHER" id="PTHR30212:SF2">
    <property type="entry name" value="PROTEIN YIIM"/>
    <property type="match status" value="1"/>
</dbReference>
<accession>A0ABP8WS47</accession>
<dbReference type="InterPro" id="IPR005302">
    <property type="entry name" value="MoCF_Sase_C"/>
</dbReference>
<dbReference type="RefSeq" id="WP_345268165.1">
    <property type="nucleotide sequence ID" value="NZ_BAABIM010000004.1"/>
</dbReference>
<evidence type="ECO:0000313" key="3">
    <source>
        <dbReference type="Proteomes" id="UP001500621"/>
    </source>
</evidence>
<name>A0ABP8WS47_9ACTN</name>
<sequence>MSHVLSVNVGRPRPASWVTIGRTAIDKTPATGPVGVGPSGLDGDEVANRRHHGGPDKAVYAFQREDLDHWGDLLGVELPDGQVGENLTTSGLEVNDAEIGERWRIGDGEDAVLLEVTMFRTPCATFAAWMRETGHDHRAWLRRFAEVGRPGAYLRVLAPGTVRAGDPVTVVHRPGTGRTVASWFREVHPVVQK</sequence>
<dbReference type="SUPFAM" id="SSF50800">
    <property type="entry name" value="PK beta-barrel domain-like"/>
    <property type="match status" value="1"/>
</dbReference>
<dbReference type="Gene3D" id="2.40.33.20">
    <property type="entry name" value="PK beta-barrel domain-like"/>
    <property type="match status" value="1"/>
</dbReference>
<dbReference type="EMBL" id="BAABIM010000004">
    <property type="protein sequence ID" value="GAA4693653.1"/>
    <property type="molecule type" value="Genomic_DNA"/>
</dbReference>
<protein>
    <submittedName>
        <fullName evidence="2">MOSC domain-containing protein</fullName>
    </submittedName>
</protein>
<reference evidence="3" key="1">
    <citation type="journal article" date="2019" name="Int. J. Syst. Evol. Microbiol.">
        <title>The Global Catalogue of Microorganisms (GCM) 10K type strain sequencing project: providing services to taxonomists for standard genome sequencing and annotation.</title>
        <authorList>
            <consortium name="The Broad Institute Genomics Platform"/>
            <consortium name="The Broad Institute Genome Sequencing Center for Infectious Disease"/>
            <person name="Wu L."/>
            <person name="Ma J."/>
        </authorList>
    </citation>
    <scope>NUCLEOTIDE SEQUENCE [LARGE SCALE GENOMIC DNA]</scope>
    <source>
        <strain evidence="3">JCM 18127</strain>
    </source>
</reference>
<dbReference type="Proteomes" id="UP001500621">
    <property type="component" value="Unassembled WGS sequence"/>
</dbReference>
<proteinExistence type="predicted"/>
<evidence type="ECO:0000259" key="1">
    <source>
        <dbReference type="PROSITE" id="PS51340"/>
    </source>
</evidence>
<feature type="domain" description="MOSC" evidence="1">
    <location>
        <begin position="28"/>
        <end position="171"/>
    </location>
</feature>
<dbReference type="InterPro" id="IPR052353">
    <property type="entry name" value="Benzoxazolinone_Detox_Enz"/>
</dbReference>
<comment type="caution">
    <text evidence="2">The sequence shown here is derived from an EMBL/GenBank/DDBJ whole genome shotgun (WGS) entry which is preliminary data.</text>
</comment>
<organism evidence="2 3">
    <name type="scientific">Nocardioides nanhaiensis</name>
    <dbReference type="NCBI Taxonomy" id="1476871"/>
    <lineage>
        <taxon>Bacteria</taxon>
        <taxon>Bacillati</taxon>
        <taxon>Actinomycetota</taxon>
        <taxon>Actinomycetes</taxon>
        <taxon>Propionibacteriales</taxon>
        <taxon>Nocardioidaceae</taxon>
        <taxon>Nocardioides</taxon>
    </lineage>
</organism>
<gene>
    <name evidence="2" type="ORF">GCM10023226_34420</name>
</gene>
<evidence type="ECO:0000313" key="2">
    <source>
        <dbReference type="EMBL" id="GAA4693653.1"/>
    </source>
</evidence>
<keyword evidence="3" id="KW-1185">Reference proteome</keyword>
<dbReference type="PANTHER" id="PTHR30212">
    <property type="entry name" value="PROTEIN YIIM"/>
    <property type="match status" value="1"/>
</dbReference>
<dbReference type="PROSITE" id="PS51340">
    <property type="entry name" value="MOSC"/>
    <property type="match status" value="1"/>
</dbReference>